<sequence length="216" mass="24950">MSSQRATPPRQNYLHRSITPPRHSCQINRNYRNNESRSCRSISPNERYHSRHRSRSPDEKDKEISFLKSTMESLINEVNKLKSDKATTSNDPSEYVDVDDTETTGFCDLDADETTVASCDANETTVAPCDNTNFAIATSSVNPSNKKDKQKLKFVLQSLHRYWREKWQMEQDKVRAKLDKKRKGINADLEEIINDGNFHSDEYSETDVERILSENV</sequence>
<dbReference type="Proteomes" id="UP000266673">
    <property type="component" value="Unassembled WGS sequence"/>
</dbReference>
<feature type="coiled-coil region" evidence="1">
    <location>
        <begin position="64"/>
        <end position="91"/>
    </location>
</feature>
<evidence type="ECO:0000313" key="3">
    <source>
        <dbReference type="EMBL" id="RIB24584.1"/>
    </source>
</evidence>
<dbReference type="EMBL" id="QKWP01000211">
    <property type="protein sequence ID" value="RIB24584.1"/>
    <property type="molecule type" value="Genomic_DNA"/>
</dbReference>
<name>A0A397VQ26_9GLOM</name>
<feature type="compositionally biased region" description="Polar residues" evidence="2">
    <location>
        <begin position="1"/>
        <end position="10"/>
    </location>
</feature>
<proteinExistence type="predicted"/>
<evidence type="ECO:0000313" key="4">
    <source>
        <dbReference type="Proteomes" id="UP000266673"/>
    </source>
</evidence>
<feature type="region of interest" description="Disordered" evidence="2">
    <location>
        <begin position="1"/>
        <end position="62"/>
    </location>
</feature>
<evidence type="ECO:0000256" key="2">
    <source>
        <dbReference type="SAM" id="MobiDB-lite"/>
    </source>
</evidence>
<protein>
    <submittedName>
        <fullName evidence="3">Uncharacterized protein</fullName>
    </submittedName>
</protein>
<keyword evidence="4" id="KW-1185">Reference proteome</keyword>
<comment type="caution">
    <text evidence="3">The sequence shown here is derived from an EMBL/GenBank/DDBJ whole genome shotgun (WGS) entry which is preliminary data.</text>
</comment>
<accession>A0A397VQ26</accession>
<reference evidence="3 4" key="1">
    <citation type="submission" date="2018-06" db="EMBL/GenBank/DDBJ databases">
        <title>Comparative genomics reveals the genomic features of Rhizophagus irregularis, R. cerebriforme, R. diaphanum and Gigaspora rosea, and their symbiotic lifestyle signature.</title>
        <authorList>
            <person name="Morin E."/>
            <person name="San Clemente H."/>
            <person name="Chen E.C.H."/>
            <person name="De La Providencia I."/>
            <person name="Hainaut M."/>
            <person name="Kuo A."/>
            <person name="Kohler A."/>
            <person name="Murat C."/>
            <person name="Tang N."/>
            <person name="Roy S."/>
            <person name="Loubradou J."/>
            <person name="Henrissat B."/>
            <person name="Grigoriev I.V."/>
            <person name="Corradi N."/>
            <person name="Roux C."/>
            <person name="Martin F.M."/>
        </authorList>
    </citation>
    <scope>NUCLEOTIDE SEQUENCE [LARGE SCALE GENOMIC DNA]</scope>
    <source>
        <strain evidence="3 4">DAOM 194757</strain>
    </source>
</reference>
<organism evidence="3 4">
    <name type="scientific">Gigaspora rosea</name>
    <dbReference type="NCBI Taxonomy" id="44941"/>
    <lineage>
        <taxon>Eukaryota</taxon>
        <taxon>Fungi</taxon>
        <taxon>Fungi incertae sedis</taxon>
        <taxon>Mucoromycota</taxon>
        <taxon>Glomeromycotina</taxon>
        <taxon>Glomeromycetes</taxon>
        <taxon>Diversisporales</taxon>
        <taxon>Gigasporaceae</taxon>
        <taxon>Gigaspora</taxon>
    </lineage>
</organism>
<dbReference type="OrthoDB" id="2448427at2759"/>
<dbReference type="AlphaFoldDB" id="A0A397VQ26"/>
<keyword evidence="1" id="KW-0175">Coiled coil</keyword>
<gene>
    <name evidence="3" type="ORF">C2G38_2168259</name>
</gene>
<evidence type="ECO:0000256" key="1">
    <source>
        <dbReference type="SAM" id="Coils"/>
    </source>
</evidence>